<sequence length="84" mass="9249">MLFHITQVHAPEDCPYGSGGSRKFHDATVGEVTVHGVYGAFMEHTIYMIVEADDFAMLNKFLLPGMKVCTTEITPVSADPLPTY</sequence>
<keyword evidence="2" id="KW-1185">Reference proteome</keyword>
<proteinExistence type="predicted"/>
<dbReference type="AlphaFoldDB" id="A0A930VGW5"/>
<reference evidence="1" key="1">
    <citation type="submission" date="2020-11" db="EMBL/GenBank/DDBJ databases">
        <title>Nocardioides sp. nov., isolated from Soil of Cynanchum wilfordii Hemsley rhizosphere.</title>
        <authorList>
            <person name="Lee J.-S."/>
            <person name="Suh M.K."/>
            <person name="Kim J.-S."/>
        </authorList>
    </citation>
    <scope>NUCLEOTIDE SEQUENCE</scope>
    <source>
        <strain evidence="1">KCTC 19275</strain>
    </source>
</reference>
<name>A0A930VGW5_9ACTN</name>
<evidence type="ECO:0000313" key="1">
    <source>
        <dbReference type="EMBL" id="MBF4764555.1"/>
    </source>
</evidence>
<evidence type="ECO:0000313" key="2">
    <source>
        <dbReference type="Proteomes" id="UP000640489"/>
    </source>
</evidence>
<dbReference type="EMBL" id="JADKPN010000010">
    <property type="protein sequence ID" value="MBF4764555.1"/>
    <property type="molecule type" value="Genomic_DNA"/>
</dbReference>
<accession>A0A930VGW5</accession>
<protein>
    <submittedName>
        <fullName evidence="1">Uncharacterized protein</fullName>
    </submittedName>
</protein>
<comment type="caution">
    <text evidence="1">The sequence shown here is derived from an EMBL/GenBank/DDBJ whole genome shotgun (WGS) entry which is preliminary data.</text>
</comment>
<dbReference type="Proteomes" id="UP000640489">
    <property type="component" value="Unassembled WGS sequence"/>
</dbReference>
<dbReference type="Pfam" id="PF11746">
    <property type="entry name" value="DUF3303"/>
    <property type="match status" value="1"/>
</dbReference>
<dbReference type="RefSeq" id="WP_194707749.1">
    <property type="nucleotide sequence ID" value="NZ_JADKPN010000010.1"/>
</dbReference>
<organism evidence="1 2">
    <name type="scientific">Nocardioides islandensis</name>
    <dbReference type="NCBI Taxonomy" id="433663"/>
    <lineage>
        <taxon>Bacteria</taxon>
        <taxon>Bacillati</taxon>
        <taxon>Actinomycetota</taxon>
        <taxon>Actinomycetes</taxon>
        <taxon>Propionibacteriales</taxon>
        <taxon>Nocardioidaceae</taxon>
        <taxon>Nocardioides</taxon>
    </lineage>
</organism>
<dbReference type="InterPro" id="IPR021734">
    <property type="entry name" value="DUF3303"/>
</dbReference>
<gene>
    <name evidence="1" type="ORF">ISU07_15585</name>
</gene>